<dbReference type="FunFam" id="1.10.10.10:FF:000001">
    <property type="entry name" value="LysR family transcriptional regulator"/>
    <property type="match status" value="1"/>
</dbReference>
<protein>
    <submittedName>
        <fullName evidence="5">LysR family transcriptional regulator</fullName>
    </submittedName>
</protein>
<dbReference type="SUPFAM" id="SSF46785">
    <property type="entry name" value="Winged helix' DNA-binding domain"/>
    <property type="match status" value="1"/>
</dbReference>
<dbReference type="KEGG" id="kuy:FY550_11490"/>
<evidence type="ECO:0000313" key="5">
    <source>
        <dbReference type="EMBL" id="QEL11699.1"/>
    </source>
</evidence>
<dbReference type="InterPro" id="IPR000847">
    <property type="entry name" value="LysR_HTH_N"/>
</dbReference>
<proteinExistence type="inferred from homology"/>
<evidence type="ECO:0000256" key="4">
    <source>
        <dbReference type="ARBA" id="ARBA00023163"/>
    </source>
</evidence>
<dbReference type="SUPFAM" id="SSF53850">
    <property type="entry name" value="Periplasmic binding protein-like II"/>
    <property type="match status" value="1"/>
</dbReference>
<dbReference type="OrthoDB" id="6787458at2"/>
<dbReference type="STRING" id="657387.BH688_10415"/>
<dbReference type="EMBL" id="CP043420">
    <property type="protein sequence ID" value="QEL11699.1"/>
    <property type="molecule type" value="Genomic_DNA"/>
</dbReference>
<evidence type="ECO:0000256" key="1">
    <source>
        <dbReference type="ARBA" id="ARBA00009437"/>
    </source>
</evidence>
<evidence type="ECO:0000256" key="3">
    <source>
        <dbReference type="ARBA" id="ARBA00023125"/>
    </source>
</evidence>
<dbReference type="InterPro" id="IPR005119">
    <property type="entry name" value="LysR_subst-bd"/>
</dbReference>
<dbReference type="InterPro" id="IPR058163">
    <property type="entry name" value="LysR-type_TF_proteobact-type"/>
</dbReference>
<dbReference type="Gene3D" id="1.10.10.10">
    <property type="entry name" value="Winged helix-like DNA-binding domain superfamily/Winged helix DNA-binding domain"/>
    <property type="match status" value="1"/>
</dbReference>
<comment type="similarity">
    <text evidence="1">Belongs to the LysR transcriptional regulatory family.</text>
</comment>
<dbReference type="PANTHER" id="PTHR30537">
    <property type="entry name" value="HTH-TYPE TRANSCRIPTIONAL REGULATOR"/>
    <property type="match status" value="1"/>
</dbReference>
<dbReference type="CDD" id="cd08432">
    <property type="entry name" value="PBP2_GcdR_TrpI_HvrB_AmpR_like"/>
    <property type="match status" value="1"/>
</dbReference>
<dbReference type="AlphaFoldDB" id="A0A1S1NYA6"/>
<keyword evidence="3" id="KW-0238">DNA-binding</keyword>
<accession>A0A1S1NYA6</accession>
<dbReference type="InterPro" id="IPR036388">
    <property type="entry name" value="WH-like_DNA-bd_sf"/>
</dbReference>
<keyword evidence="2" id="KW-0805">Transcription regulation</keyword>
<dbReference type="GO" id="GO:0003700">
    <property type="term" value="F:DNA-binding transcription factor activity"/>
    <property type="evidence" value="ECO:0007669"/>
    <property type="project" value="InterPro"/>
</dbReference>
<reference evidence="5 6" key="1">
    <citation type="submission" date="2019-08" db="EMBL/GenBank/DDBJ databases">
        <title>Complete genome sequence of Kushneria sp. YCWA18, a halophilic phosphate-solubilizing bacterium isolated from Daqiao saltern in China.</title>
        <authorList>
            <person name="Du G.-X."/>
            <person name="Qu L.-Y."/>
        </authorList>
    </citation>
    <scope>NUCLEOTIDE SEQUENCE [LARGE SCALE GENOMIC DNA]</scope>
    <source>
        <strain evidence="5 6">YCWA18</strain>
    </source>
</reference>
<dbReference type="Pfam" id="PF03466">
    <property type="entry name" value="LysR_substrate"/>
    <property type="match status" value="1"/>
</dbReference>
<keyword evidence="6" id="KW-1185">Reference proteome</keyword>
<evidence type="ECO:0000256" key="2">
    <source>
        <dbReference type="ARBA" id="ARBA00023015"/>
    </source>
</evidence>
<dbReference type="PROSITE" id="PS50931">
    <property type="entry name" value="HTH_LYSR"/>
    <property type="match status" value="1"/>
</dbReference>
<dbReference type="GO" id="GO:0006351">
    <property type="term" value="P:DNA-templated transcription"/>
    <property type="evidence" value="ECO:0007669"/>
    <property type="project" value="TreeGrafter"/>
</dbReference>
<gene>
    <name evidence="5" type="ORF">FY550_11490</name>
</gene>
<evidence type="ECO:0000313" key="6">
    <source>
        <dbReference type="Proteomes" id="UP000322553"/>
    </source>
</evidence>
<name>A0A1S1NYA6_9GAMM</name>
<dbReference type="GO" id="GO:0043565">
    <property type="term" value="F:sequence-specific DNA binding"/>
    <property type="evidence" value="ECO:0007669"/>
    <property type="project" value="TreeGrafter"/>
</dbReference>
<dbReference type="Proteomes" id="UP000322553">
    <property type="component" value="Chromosome"/>
</dbReference>
<dbReference type="InterPro" id="IPR036390">
    <property type="entry name" value="WH_DNA-bd_sf"/>
</dbReference>
<sequence length="317" mass="34585">MKIERLPLNALRAFSEAVEAESFKAAAERLGVTPGAVSRQIRQLEERLGIALFERQAHGVRVTEAGRILSRDVSGGLARIAEGVRNIEKYHTGVARLTLNAPPSFAQLWLLPRLEAFEARESRLDITLEAEQALISPAWQGSGARLALRYGRGPWPGVKSLRLFGDALFPVCSPALLERLPILAPADLLEHSLLEVNWGARQGGNVPGWRDWFHAAGLEVTDRPIKRQYSLYGMALDQAMAGHGVMLASYPVVADRLANGGLVRPFGADYVIDSSYTYNLILPASGQAPPTVQQFIDWLLEEAAAFSAGFPDTPPLS</sequence>
<organism evidence="5 6">
    <name type="scientific">Kushneria phosphatilytica</name>
    <dbReference type="NCBI Taxonomy" id="657387"/>
    <lineage>
        <taxon>Bacteria</taxon>
        <taxon>Pseudomonadati</taxon>
        <taxon>Pseudomonadota</taxon>
        <taxon>Gammaproteobacteria</taxon>
        <taxon>Oceanospirillales</taxon>
        <taxon>Halomonadaceae</taxon>
        <taxon>Kushneria</taxon>
    </lineage>
</organism>
<dbReference type="Pfam" id="PF00126">
    <property type="entry name" value="HTH_1"/>
    <property type="match status" value="1"/>
</dbReference>
<keyword evidence="4" id="KW-0804">Transcription</keyword>
<dbReference type="Gene3D" id="3.40.190.10">
    <property type="entry name" value="Periplasmic binding protein-like II"/>
    <property type="match status" value="2"/>
</dbReference>
<dbReference type="RefSeq" id="WP_070979183.1">
    <property type="nucleotide sequence ID" value="NZ_CP043420.1"/>
</dbReference>
<dbReference type="PANTHER" id="PTHR30537:SF79">
    <property type="entry name" value="TRANSCRIPTIONAL REGULATOR-RELATED"/>
    <property type="match status" value="1"/>
</dbReference>
<dbReference type="PRINTS" id="PR00039">
    <property type="entry name" value="HTHLYSR"/>
</dbReference>